<organism evidence="2">
    <name type="scientific">Anguilla anguilla</name>
    <name type="common">European freshwater eel</name>
    <name type="synonym">Muraena anguilla</name>
    <dbReference type="NCBI Taxonomy" id="7936"/>
    <lineage>
        <taxon>Eukaryota</taxon>
        <taxon>Metazoa</taxon>
        <taxon>Chordata</taxon>
        <taxon>Craniata</taxon>
        <taxon>Vertebrata</taxon>
        <taxon>Euteleostomi</taxon>
        <taxon>Actinopterygii</taxon>
        <taxon>Neopterygii</taxon>
        <taxon>Teleostei</taxon>
        <taxon>Anguilliformes</taxon>
        <taxon>Anguillidae</taxon>
        <taxon>Anguilla</taxon>
    </lineage>
</organism>
<proteinExistence type="predicted"/>
<accession>A0A0E9WC47</accession>
<evidence type="ECO:0000313" key="2">
    <source>
        <dbReference type="EMBL" id="JAH87964.1"/>
    </source>
</evidence>
<keyword evidence="1" id="KW-0472">Membrane</keyword>
<name>A0A0E9WC47_ANGAN</name>
<reference evidence="2" key="2">
    <citation type="journal article" date="2015" name="Fish Shellfish Immunol.">
        <title>Early steps in the European eel (Anguilla anguilla)-Vibrio vulnificus interaction in the gills: Role of the RtxA13 toxin.</title>
        <authorList>
            <person name="Callol A."/>
            <person name="Pajuelo D."/>
            <person name="Ebbesson L."/>
            <person name="Teles M."/>
            <person name="MacKenzie S."/>
            <person name="Amaro C."/>
        </authorList>
    </citation>
    <scope>NUCLEOTIDE SEQUENCE</scope>
</reference>
<protein>
    <submittedName>
        <fullName evidence="2">Uncharacterized protein</fullName>
    </submittedName>
</protein>
<dbReference type="AlphaFoldDB" id="A0A0E9WC47"/>
<sequence length="69" mass="7836">MNRASSLRLIKVPNNLPIYTGSERTDWLPTWQSSCAIIGFLIFFFVSCTAVNKDYERNGSLSDKRFTTG</sequence>
<feature type="transmembrane region" description="Helical" evidence="1">
    <location>
        <begin position="31"/>
        <end position="51"/>
    </location>
</feature>
<dbReference type="EMBL" id="GBXM01020613">
    <property type="protein sequence ID" value="JAH87964.1"/>
    <property type="molecule type" value="Transcribed_RNA"/>
</dbReference>
<keyword evidence="1" id="KW-0812">Transmembrane</keyword>
<evidence type="ECO:0000256" key="1">
    <source>
        <dbReference type="SAM" id="Phobius"/>
    </source>
</evidence>
<reference evidence="2" key="1">
    <citation type="submission" date="2014-11" db="EMBL/GenBank/DDBJ databases">
        <authorList>
            <person name="Amaro Gonzalez C."/>
        </authorList>
    </citation>
    <scope>NUCLEOTIDE SEQUENCE</scope>
</reference>
<keyword evidence="1" id="KW-1133">Transmembrane helix</keyword>